<dbReference type="Proteomes" id="UP000789702">
    <property type="component" value="Unassembled WGS sequence"/>
</dbReference>
<proteinExistence type="predicted"/>
<gene>
    <name evidence="1" type="ORF">DHETER_LOCUS4157</name>
</gene>
<keyword evidence="2" id="KW-1185">Reference proteome</keyword>
<name>A0ACA9LFX4_9GLOM</name>
<comment type="caution">
    <text evidence="1">The sequence shown here is derived from an EMBL/GenBank/DDBJ whole genome shotgun (WGS) entry which is preliminary data.</text>
</comment>
<sequence>LLGGEMSKPYIQLSVKILKRRNGETGKVGDVLDTITNFILSMQI</sequence>
<reference evidence="1" key="1">
    <citation type="submission" date="2021-06" db="EMBL/GenBank/DDBJ databases">
        <authorList>
            <person name="Kallberg Y."/>
            <person name="Tangrot J."/>
            <person name="Rosling A."/>
        </authorList>
    </citation>
    <scope>NUCLEOTIDE SEQUENCE</scope>
    <source>
        <strain evidence="1">IL203A</strain>
    </source>
</reference>
<organism evidence="1 2">
    <name type="scientific">Dentiscutata heterogama</name>
    <dbReference type="NCBI Taxonomy" id="1316150"/>
    <lineage>
        <taxon>Eukaryota</taxon>
        <taxon>Fungi</taxon>
        <taxon>Fungi incertae sedis</taxon>
        <taxon>Mucoromycota</taxon>
        <taxon>Glomeromycotina</taxon>
        <taxon>Glomeromycetes</taxon>
        <taxon>Diversisporales</taxon>
        <taxon>Gigasporaceae</taxon>
        <taxon>Dentiscutata</taxon>
    </lineage>
</organism>
<evidence type="ECO:0000313" key="2">
    <source>
        <dbReference type="Proteomes" id="UP000789702"/>
    </source>
</evidence>
<protein>
    <submittedName>
        <fullName evidence="1">3307_t:CDS:1</fullName>
    </submittedName>
</protein>
<feature type="non-terminal residue" evidence="1">
    <location>
        <position position="1"/>
    </location>
</feature>
<dbReference type="EMBL" id="CAJVPU010003983">
    <property type="protein sequence ID" value="CAG8526250.1"/>
    <property type="molecule type" value="Genomic_DNA"/>
</dbReference>
<evidence type="ECO:0000313" key="1">
    <source>
        <dbReference type="EMBL" id="CAG8526250.1"/>
    </source>
</evidence>
<accession>A0ACA9LFX4</accession>